<protein>
    <recommendedName>
        <fullName evidence="3">DUF3352 domain-containing protein</fullName>
    </recommendedName>
</protein>
<sequence length="524" mass="59508">MKKLIFSIIVLVTAIITVAYLYFSKLHADHSTSDVGLYAATSSSGLIFSFENEKSITDILKEQHLFSEILGLQKYEQLSLLKKRLLSLVTVNRALENQQVYISFIPGDKQQIDFVCTTQLNTGIHTPQILHSIKASGIQVESTKDLSKLTLADSSIFYLALKENLVVVSNSQTQVIAVLAKNLNDKDDKFAEYIKTGNRFNKNSLAQLYINYNTLPALLKNIIAGKLSGELASLNNQNAFAALSYNYSNEKILLTGTTVVNDPNSYYNLFPNLEAKKITILNILPKNTSSYAIFAIDSYLPWKKKLDTWFSNKQEDKKITKLIADINAKYHLNLDEIFPKYFKDQLITFQLSTTEKIGAINLSNGDKLSQLLIDLSTDYNEEIKTLRESDLLYAYFGQPFEGFKRPFYTIIDNYLVFANHANTLESFLISYKNNLLFINTPNYINANNQLPGNSTISFYIDHANSNEIFRKNIYAPFYKHMQSDKGLKTYDSFTYQLSGDKGKFQTNILIDKQPDILQKDSLAL</sequence>
<keyword evidence="2" id="KW-1185">Reference proteome</keyword>
<dbReference type="AlphaFoldDB" id="A0A1W2F6I0"/>
<proteinExistence type="predicted"/>
<gene>
    <name evidence="1" type="ORF">SAMN04488101_12343</name>
</gene>
<accession>A0A1W2F6I0</accession>
<evidence type="ECO:0008006" key="3">
    <source>
        <dbReference type="Google" id="ProtNLM"/>
    </source>
</evidence>
<reference evidence="1 2" key="1">
    <citation type="submission" date="2017-04" db="EMBL/GenBank/DDBJ databases">
        <authorList>
            <person name="Afonso C.L."/>
            <person name="Miller P.J."/>
            <person name="Scott M.A."/>
            <person name="Spackman E."/>
            <person name="Goraichik I."/>
            <person name="Dimitrov K.M."/>
            <person name="Suarez D.L."/>
            <person name="Swayne D.E."/>
        </authorList>
    </citation>
    <scope>NUCLEOTIDE SEQUENCE [LARGE SCALE GENOMIC DNA]</scope>
    <source>
        <strain evidence="1 2">DSM 19625</strain>
    </source>
</reference>
<dbReference type="EMBL" id="FWYB01000023">
    <property type="protein sequence ID" value="SMD17494.1"/>
    <property type="molecule type" value="Genomic_DNA"/>
</dbReference>
<dbReference type="OrthoDB" id="1093345at2"/>
<name>A0A1W2F6I0_9SPHI</name>
<dbReference type="Proteomes" id="UP000192678">
    <property type="component" value="Unassembled WGS sequence"/>
</dbReference>
<evidence type="ECO:0000313" key="2">
    <source>
        <dbReference type="Proteomes" id="UP000192678"/>
    </source>
</evidence>
<dbReference type="RefSeq" id="WP_084292351.1">
    <property type="nucleotide sequence ID" value="NZ_FWYB01000023.1"/>
</dbReference>
<evidence type="ECO:0000313" key="1">
    <source>
        <dbReference type="EMBL" id="SMD17494.1"/>
    </source>
</evidence>
<organism evidence="1 2">
    <name type="scientific">Pedobacter nyackensis</name>
    <dbReference type="NCBI Taxonomy" id="475255"/>
    <lineage>
        <taxon>Bacteria</taxon>
        <taxon>Pseudomonadati</taxon>
        <taxon>Bacteroidota</taxon>
        <taxon>Sphingobacteriia</taxon>
        <taxon>Sphingobacteriales</taxon>
        <taxon>Sphingobacteriaceae</taxon>
        <taxon>Pedobacter</taxon>
    </lineage>
</organism>
<dbReference type="STRING" id="475255.SAMN04488101_12343"/>